<proteinExistence type="predicted"/>
<evidence type="ECO:0000256" key="1">
    <source>
        <dbReference type="SAM" id="Phobius"/>
    </source>
</evidence>
<keyword evidence="2" id="KW-0687">Ribonucleoprotein</keyword>
<keyword evidence="1" id="KW-1133">Transmembrane helix</keyword>
<name>A0AAD8M5F1_9APIA</name>
<dbReference type="PANTHER" id="PTHR34774">
    <property type="entry name" value="EPHRIN-A3 PROTEIN"/>
    <property type="match status" value="1"/>
</dbReference>
<sequence>MKSTNVDGIHSGDKRISGGAEKQGYHYRLLQLPPPLWCKDFGIAVELWAQDMVLESKTVSPRWRQNSNNSTPSKKQQARLDELGSFSTLVHRHRFLLTACALLTFLCTIYLYLAVTFGANDSCSGLSGTQKSMCHIQQAKDFVYKGKLKNLS</sequence>
<reference evidence="2" key="1">
    <citation type="submission" date="2023-02" db="EMBL/GenBank/DDBJ databases">
        <title>Genome of toxic invasive species Heracleum sosnowskyi carries increased number of genes despite the absence of recent whole-genome duplications.</title>
        <authorList>
            <person name="Schelkunov M."/>
            <person name="Shtratnikova V."/>
            <person name="Makarenko M."/>
            <person name="Klepikova A."/>
            <person name="Omelchenko D."/>
            <person name="Novikova G."/>
            <person name="Obukhova E."/>
            <person name="Bogdanov V."/>
            <person name="Penin A."/>
            <person name="Logacheva M."/>
        </authorList>
    </citation>
    <scope>NUCLEOTIDE SEQUENCE</scope>
    <source>
        <strain evidence="2">Hsosn_3</strain>
        <tissue evidence="2">Leaf</tissue>
    </source>
</reference>
<evidence type="ECO:0000313" key="2">
    <source>
        <dbReference type="EMBL" id="KAK1360063.1"/>
    </source>
</evidence>
<organism evidence="2 3">
    <name type="scientific">Heracleum sosnowskyi</name>
    <dbReference type="NCBI Taxonomy" id="360622"/>
    <lineage>
        <taxon>Eukaryota</taxon>
        <taxon>Viridiplantae</taxon>
        <taxon>Streptophyta</taxon>
        <taxon>Embryophyta</taxon>
        <taxon>Tracheophyta</taxon>
        <taxon>Spermatophyta</taxon>
        <taxon>Magnoliopsida</taxon>
        <taxon>eudicotyledons</taxon>
        <taxon>Gunneridae</taxon>
        <taxon>Pentapetalae</taxon>
        <taxon>asterids</taxon>
        <taxon>campanulids</taxon>
        <taxon>Apiales</taxon>
        <taxon>Apiaceae</taxon>
        <taxon>Apioideae</taxon>
        <taxon>apioid superclade</taxon>
        <taxon>Tordylieae</taxon>
        <taxon>Tordyliinae</taxon>
        <taxon>Heracleum</taxon>
    </lineage>
</organism>
<protein>
    <submittedName>
        <fullName evidence="2">Zinc-binding ribosomal protein family protein</fullName>
    </submittedName>
</protein>
<dbReference type="Proteomes" id="UP001237642">
    <property type="component" value="Unassembled WGS sequence"/>
</dbReference>
<dbReference type="AlphaFoldDB" id="A0AAD8M5F1"/>
<dbReference type="PANTHER" id="PTHR34774:SF1">
    <property type="entry name" value="EPHRIN-A3 PROTEIN"/>
    <property type="match status" value="1"/>
</dbReference>
<dbReference type="EMBL" id="JAUIZM010000010">
    <property type="protein sequence ID" value="KAK1360063.1"/>
    <property type="molecule type" value="Genomic_DNA"/>
</dbReference>
<keyword evidence="3" id="KW-1185">Reference proteome</keyword>
<gene>
    <name evidence="2" type="ORF">POM88_044537</name>
</gene>
<evidence type="ECO:0000313" key="3">
    <source>
        <dbReference type="Proteomes" id="UP001237642"/>
    </source>
</evidence>
<keyword evidence="1" id="KW-0472">Membrane</keyword>
<dbReference type="GO" id="GO:0005840">
    <property type="term" value="C:ribosome"/>
    <property type="evidence" value="ECO:0007669"/>
    <property type="project" value="UniProtKB-KW"/>
</dbReference>
<feature type="transmembrane region" description="Helical" evidence="1">
    <location>
        <begin position="95"/>
        <end position="115"/>
    </location>
</feature>
<reference evidence="2" key="2">
    <citation type="submission" date="2023-05" db="EMBL/GenBank/DDBJ databases">
        <authorList>
            <person name="Schelkunov M.I."/>
        </authorList>
    </citation>
    <scope>NUCLEOTIDE SEQUENCE</scope>
    <source>
        <strain evidence="2">Hsosn_3</strain>
        <tissue evidence="2">Leaf</tissue>
    </source>
</reference>
<comment type="caution">
    <text evidence="2">The sequence shown here is derived from an EMBL/GenBank/DDBJ whole genome shotgun (WGS) entry which is preliminary data.</text>
</comment>
<accession>A0AAD8M5F1</accession>
<keyword evidence="2" id="KW-0689">Ribosomal protein</keyword>
<keyword evidence="1" id="KW-0812">Transmembrane</keyword>